<dbReference type="Proteomes" id="UP001234297">
    <property type="component" value="Chromosome 1"/>
</dbReference>
<protein>
    <submittedName>
        <fullName evidence="1">Uncharacterized protein</fullName>
    </submittedName>
</protein>
<comment type="caution">
    <text evidence="1">The sequence shown here is derived from an EMBL/GenBank/DDBJ whole genome shotgun (WGS) entry which is preliminary data.</text>
</comment>
<reference evidence="1 2" key="1">
    <citation type="journal article" date="2022" name="Hortic Res">
        <title>A haplotype resolved chromosomal level avocado genome allows analysis of novel avocado genes.</title>
        <authorList>
            <person name="Nath O."/>
            <person name="Fletcher S.J."/>
            <person name="Hayward A."/>
            <person name="Shaw L.M."/>
            <person name="Masouleh A.K."/>
            <person name="Furtado A."/>
            <person name="Henry R.J."/>
            <person name="Mitter N."/>
        </authorList>
    </citation>
    <scope>NUCLEOTIDE SEQUENCE [LARGE SCALE GENOMIC DNA]</scope>
    <source>
        <strain evidence="2">cv. Hass</strain>
    </source>
</reference>
<organism evidence="1 2">
    <name type="scientific">Persea americana</name>
    <name type="common">Avocado</name>
    <dbReference type="NCBI Taxonomy" id="3435"/>
    <lineage>
        <taxon>Eukaryota</taxon>
        <taxon>Viridiplantae</taxon>
        <taxon>Streptophyta</taxon>
        <taxon>Embryophyta</taxon>
        <taxon>Tracheophyta</taxon>
        <taxon>Spermatophyta</taxon>
        <taxon>Magnoliopsida</taxon>
        <taxon>Magnoliidae</taxon>
        <taxon>Laurales</taxon>
        <taxon>Lauraceae</taxon>
        <taxon>Persea</taxon>
    </lineage>
</organism>
<accession>A0ACC2MWD6</accession>
<sequence length="211" mass="23975">MVCKAFKVYRHLKPRSTVNETIAMAMETMKTCGDDNSATVTMQEEEEEETKEWEVEVDSGVFITFISQPHGGNLLKKLRFSKDQFNGTEAKIWWIDNYDRITELYSVERTNPPWESTSVSTEDALIAPSCSPEADPIHAPDSCDSLHTARPMLSTEISSMESIAMSSDSNFEEEWDEEDEREPGVSLTIRSYRDGTRKIKHVYFSPGSVVQ</sequence>
<proteinExistence type="predicted"/>
<keyword evidence="2" id="KW-1185">Reference proteome</keyword>
<evidence type="ECO:0000313" key="1">
    <source>
        <dbReference type="EMBL" id="KAJ8649989.1"/>
    </source>
</evidence>
<name>A0ACC2MWD6_PERAE</name>
<dbReference type="EMBL" id="CM056809">
    <property type="protein sequence ID" value="KAJ8649989.1"/>
    <property type="molecule type" value="Genomic_DNA"/>
</dbReference>
<gene>
    <name evidence="1" type="ORF">MRB53_003012</name>
</gene>
<evidence type="ECO:0000313" key="2">
    <source>
        <dbReference type="Proteomes" id="UP001234297"/>
    </source>
</evidence>